<protein>
    <submittedName>
        <fullName evidence="1">Uncharacterized protein</fullName>
    </submittedName>
</protein>
<evidence type="ECO:0000313" key="1">
    <source>
        <dbReference type="EMBL" id="KAJ7990755.1"/>
    </source>
</evidence>
<reference evidence="1" key="1">
    <citation type="submission" date="2021-05" db="EMBL/GenBank/DDBJ databases">
        <authorList>
            <person name="Pan Q."/>
            <person name="Jouanno E."/>
            <person name="Zahm M."/>
            <person name="Klopp C."/>
            <person name="Cabau C."/>
            <person name="Louis A."/>
            <person name="Berthelot C."/>
            <person name="Parey E."/>
            <person name="Roest Crollius H."/>
            <person name="Montfort J."/>
            <person name="Robinson-Rechavi M."/>
            <person name="Bouchez O."/>
            <person name="Lampietro C."/>
            <person name="Lopez Roques C."/>
            <person name="Donnadieu C."/>
            <person name="Postlethwait J."/>
            <person name="Bobe J."/>
            <person name="Dillon D."/>
            <person name="Chandos A."/>
            <person name="von Hippel F."/>
            <person name="Guiguen Y."/>
        </authorList>
    </citation>
    <scope>NUCLEOTIDE SEQUENCE</scope>
    <source>
        <strain evidence="1">YG-Jan2019</strain>
    </source>
</reference>
<organism evidence="1 2">
    <name type="scientific">Dallia pectoralis</name>
    <name type="common">Alaska blackfish</name>
    <dbReference type="NCBI Taxonomy" id="75939"/>
    <lineage>
        <taxon>Eukaryota</taxon>
        <taxon>Metazoa</taxon>
        <taxon>Chordata</taxon>
        <taxon>Craniata</taxon>
        <taxon>Vertebrata</taxon>
        <taxon>Euteleostomi</taxon>
        <taxon>Actinopterygii</taxon>
        <taxon>Neopterygii</taxon>
        <taxon>Teleostei</taxon>
        <taxon>Protacanthopterygii</taxon>
        <taxon>Esociformes</taxon>
        <taxon>Umbridae</taxon>
        <taxon>Dallia</taxon>
    </lineage>
</organism>
<comment type="caution">
    <text evidence="1">The sequence shown here is derived from an EMBL/GenBank/DDBJ whole genome shotgun (WGS) entry which is preliminary data.</text>
</comment>
<proteinExistence type="predicted"/>
<evidence type="ECO:0000313" key="2">
    <source>
        <dbReference type="Proteomes" id="UP001157502"/>
    </source>
</evidence>
<dbReference type="EMBL" id="CM055754">
    <property type="protein sequence ID" value="KAJ7990755.1"/>
    <property type="molecule type" value="Genomic_DNA"/>
</dbReference>
<keyword evidence="2" id="KW-1185">Reference proteome</keyword>
<accession>A0ACC2FHM9</accession>
<sequence length="221" mass="24805">MEFPDTNTSRCLDRNQALHQHQTTESLESSERVGGDEIVDLTNEVYASSSVDLTNKHVDLTNKHVDLTIKHVDLTNKHVDLTNKHVDLTNKHVDLTNKHVDLTNNSDSIVIINEDPKCRQRPDLSWYVLSSDEDEEAVIVSDSPVSAAQSNSRTARSAETISCPICMDTHREIIDGGRMLVSSQCGHLFCNICIHESLAKSQTCPTCRKELNQQQCHPIYI</sequence>
<name>A0ACC2FHM9_DALPE</name>
<dbReference type="Proteomes" id="UP001157502">
    <property type="component" value="Chromosome 27"/>
</dbReference>
<gene>
    <name evidence="1" type="ORF">DPEC_G00290200</name>
</gene>